<dbReference type="EMBL" id="JAODUO010001201">
    <property type="protein sequence ID" value="KAK2169028.1"/>
    <property type="molecule type" value="Genomic_DNA"/>
</dbReference>
<evidence type="ECO:0000256" key="5">
    <source>
        <dbReference type="ARBA" id="ARBA00022734"/>
    </source>
</evidence>
<evidence type="ECO:0000259" key="9">
    <source>
        <dbReference type="SMART" id="SM00607"/>
    </source>
</evidence>
<dbReference type="SMART" id="SM00607">
    <property type="entry name" value="FTP"/>
    <property type="match status" value="3"/>
</dbReference>
<keyword evidence="7" id="KW-1015">Disulfide bond</keyword>
<evidence type="ECO:0000256" key="6">
    <source>
        <dbReference type="ARBA" id="ARBA00022837"/>
    </source>
</evidence>
<evidence type="ECO:0000256" key="2">
    <source>
        <dbReference type="ARBA" id="ARBA00010147"/>
    </source>
</evidence>
<dbReference type="Pfam" id="PF22633">
    <property type="entry name" value="F5_F8_type_C_2"/>
    <property type="match status" value="3"/>
</dbReference>
<sequence>MEVAVLPTGIQNRVDLLSNFVVAATNVTPTVTSPSELSPSDYDVCATRVDPVPASTTMTFRCESTYVFGRYLFVLRQETSSILQLCEVEVFAYTELVNVALNRPTAQSSLRTGRGPSLAVDGNTSPNGERDGSCTVTNGDGIAWWSVDLGIMIKVTVVAISQRKQNVESLANFIVAATNVTPTVTSPSELSPSDYDVCATRVDPIPASTTMTFRCESTDVFGRYLFVLRQESGYLQLCEVEVFVYKSVGNIARGKPTFMSSVRSGRGPSLAVDGNRSPDAETVGGSCIVTDMESKSWWAVDLEGVEQVKEVIISQRDQDVDNLSNFVVAATSVTPTVTAPRELSPSDYDVCATRVDPIPASTTMTFRCESTDVFGRYLFVLRQESGYLQLCEVEVFVYNEAVNLALGRPTFQINVDWGKGPSLAVDGNRSPSIETTGSCIVTTTTTRCWWAVDLGIVVKVTEVHISQSDQNVESLANFIVAATSVTPTVTSPSELSPSDYDVCATRVDPIPASTTMTFRCESTGVFGRYVFVVRQDQTSEPLVICEVEVYGEKRFGLHYGRPYMMTRSSTPVLATSRAACFAYVLDNTVILCLVRWVVLVGLHPCADVLAGGFT</sequence>
<dbReference type="AlphaFoldDB" id="A0AAD9NHR4"/>
<reference evidence="10" key="1">
    <citation type="journal article" date="2023" name="Mol. Biol. Evol.">
        <title>Third-Generation Sequencing Reveals the Adaptive Role of the Epigenome in Three Deep-Sea Polychaetes.</title>
        <authorList>
            <person name="Perez M."/>
            <person name="Aroh O."/>
            <person name="Sun Y."/>
            <person name="Lan Y."/>
            <person name="Juniper S.K."/>
            <person name="Young C.R."/>
            <person name="Angers B."/>
            <person name="Qian P.Y."/>
        </authorList>
    </citation>
    <scope>NUCLEOTIDE SEQUENCE</scope>
    <source>
        <strain evidence="10">R07B-5</strain>
    </source>
</reference>
<feature type="domain" description="Fucolectin tachylectin-4 pentraxin-1" evidence="9">
    <location>
        <begin position="250"/>
        <end position="400"/>
    </location>
</feature>
<comment type="similarity">
    <text evidence="2">Belongs to the fucolectin family.</text>
</comment>
<gene>
    <name evidence="10" type="ORF">NP493_1203g00003</name>
</gene>
<dbReference type="InterPro" id="IPR051941">
    <property type="entry name" value="BG_Antigen-Binding_Lectin"/>
</dbReference>
<keyword evidence="11" id="KW-1185">Reference proteome</keyword>
<evidence type="ECO:0000313" key="11">
    <source>
        <dbReference type="Proteomes" id="UP001209878"/>
    </source>
</evidence>
<dbReference type="Gene3D" id="2.60.120.260">
    <property type="entry name" value="Galactose-binding domain-like"/>
    <property type="match status" value="4"/>
</dbReference>
<protein>
    <recommendedName>
        <fullName evidence="9">Fucolectin tachylectin-4 pentraxin-1 domain-containing protein</fullName>
    </recommendedName>
</protein>
<organism evidence="10 11">
    <name type="scientific">Ridgeia piscesae</name>
    <name type="common">Tubeworm</name>
    <dbReference type="NCBI Taxonomy" id="27915"/>
    <lineage>
        <taxon>Eukaryota</taxon>
        <taxon>Metazoa</taxon>
        <taxon>Spiralia</taxon>
        <taxon>Lophotrochozoa</taxon>
        <taxon>Annelida</taxon>
        <taxon>Polychaeta</taxon>
        <taxon>Sedentaria</taxon>
        <taxon>Canalipalpata</taxon>
        <taxon>Sabellida</taxon>
        <taxon>Siboglinidae</taxon>
        <taxon>Ridgeia</taxon>
    </lineage>
</organism>
<proteinExistence type="inferred from homology"/>
<keyword evidence="5" id="KW-0430">Lectin</keyword>
<keyword evidence="6" id="KW-0106">Calcium</keyword>
<dbReference type="Proteomes" id="UP001209878">
    <property type="component" value="Unassembled WGS sequence"/>
</dbReference>
<evidence type="ECO:0000256" key="1">
    <source>
        <dbReference type="ARBA" id="ARBA00002219"/>
    </source>
</evidence>
<dbReference type="InterPro" id="IPR006585">
    <property type="entry name" value="FTP1"/>
</dbReference>
<dbReference type="PANTHER" id="PTHR45713">
    <property type="entry name" value="FTP DOMAIN-CONTAINING PROTEIN"/>
    <property type="match status" value="1"/>
</dbReference>
<evidence type="ECO:0000256" key="7">
    <source>
        <dbReference type="ARBA" id="ARBA00023157"/>
    </source>
</evidence>
<accession>A0AAD9NHR4</accession>
<comment type="function">
    <text evidence="1">Acts as a defensive agent. Recognizes blood group fucosylated oligosaccharides including A, B, H and Lewis B-type antigens. Does not recognize Lewis A antigen and has low affinity for monovalent haptens.</text>
</comment>
<dbReference type="GO" id="GO:0042806">
    <property type="term" value="F:fucose binding"/>
    <property type="evidence" value="ECO:0007669"/>
    <property type="project" value="UniProtKB-ARBA"/>
</dbReference>
<evidence type="ECO:0000256" key="3">
    <source>
        <dbReference type="ARBA" id="ARBA00011233"/>
    </source>
</evidence>
<dbReference type="GO" id="GO:0046872">
    <property type="term" value="F:metal ion binding"/>
    <property type="evidence" value="ECO:0007669"/>
    <property type="project" value="UniProtKB-KW"/>
</dbReference>
<dbReference type="GO" id="GO:0001868">
    <property type="term" value="P:regulation of complement activation, lectin pathway"/>
    <property type="evidence" value="ECO:0007669"/>
    <property type="project" value="UniProtKB-ARBA"/>
</dbReference>
<comment type="caution">
    <text evidence="10">The sequence shown here is derived from an EMBL/GenBank/DDBJ whole genome shotgun (WGS) entry which is preliminary data.</text>
</comment>
<name>A0AAD9NHR4_RIDPI</name>
<evidence type="ECO:0000256" key="8">
    <source>
        <dbReference type="SAM" id="MobiDB-lite"/>
    </source>
</evidence>
<feature type="domain" description="Fucolectin tachylectin-4 pentraxin-1" evidence="9">
    <location>
        <begin position="401"/>
        <end position="558"/>
    </location>
</feature>
<dbReference type="SUPFAM" id="SSF49785">
    <property type="entry name" value="Galactose-binding domain-like"/>
    <property type="match status" value="3"/>
</dbReference>
<evidence type="ECO:0000313" key="10">
    <source>
        <dbReference type="EMBL" id="KAK2169028.1"/>
    </source>
</evidence>
<feature type="region of interest" description="Disordered" evidence="8">
    <location>
        <begin position="107"/>
        <end position="133"/>
    </location>
</feature>
<comment type="subunit">
    <text evidence="3">Homotrimer.</text>
</comment>
<evidence type="ECO:0000256" key="4">
    <source>
        <dbReference type="ARBA" id="ARBA00022723"/>
    </source>
</evidence>
<keyword evidence="4" id="KW-0479">Metal-binding</keyword>
<dbReference type="PANTHER" id="PTHR45713:SF15">
    <property type="entry name" value="F5_8 TYPE C DOMAIN-CONTAINING PROTEIN"/>
    <property type="match status" value="1"/>
</dbReference>
<feature type="domain" description="Fucolectin tachylectin-4 pentraxin-1" evidence="9">
    <location>
        <begin position="96"/>
        <end position="249"/>
    </location>
</feature>
<dbReference type="InterPro" id="IPR008979">
    <property type="entry name" value="Galactose-bd-like_sf"/>
</dbReference>
<dbReference type="GO" id="GO:0010185">
    <property type="term" value="P:regulation of cellular defense response"/>
    <property type="evidence" value="ECO:0007669"/>
    <property type="project" value="UniProtKB-ARBA"/>
</dbReference>